<name>A0A9D3S7A9_ANGAN</name>
<evidence type="ECO:0000256" key="14">
    <source>
        <dbReference type="ARBA" id="ARBA00023136"/>
    </source>
</evidence>
<evidence type="ECO:0000256" key="10">
    <source>
        <dbReference type="ARBA" id="ARBA00022982"/>
    </source>
</evidence>
<evidence type="ECO:0000256" key="12">
    <source>
        <dbReference type="ARBA" id="ARBA00023002"/>
    </source>
</evidence>
<keyword evidence="8" id="KW-0479">Metal-binding</keyword>
<feature type="domain" description="Cytochrome b561" evidence="23">
    <location>
        <begin position="13"/>
        <end position="218"/>
    </location>
</feature>
<dbReference type="GO" id="GO:0046872">
    <property type="term" value="F:metal ion binding"/>
    <property type="evidence" value="ECO:0007669"/>
    <property type="project" value="UniProtKB-KW"/>
</dbReference>
<dbReference type="GO" id="GO:0005765">
    <property type="term" value="C:lysosomal membrane"/>
    <property type="evidence" value="ECO:0007669"/>
    <property type="project" value="TreeGrafter"/>
</dbReference>
<dbReference type="Proteomes" id="UP001044222">
    <property type="component" value="Unassembled WGS sequence"/>
</dbReference>
<organism evidence="24 25">
    <name type="scientific">Anguilla anguilla</name>
    <name type="common">European freshwater eel</name>
    <name type="synonym">Muraena anguilla</name>
    <dbReference type="NCBI Taxonomy" id="7936"/>
    <lineage>
        <taxon>Eukaryota</taxon>
        <taxon>Metazoa</taxon>
        <taxon>Chordata</taxon>
        <taxon>Craniata</taxon>
        <taxon>Vertebrata</taxon>
        <taxon>Euteleostomi</taxon>
        <taxon>Actinopterygii</taxon>
        <taxon>Neopterygii</taxon>
        <taxon>Teleostei</taxon>
        <taxon>Anguilliformes</taxon>
        <taxon>Anguillidae</taxon>
        <taxon>Anguilla</taxon>
    </lineage>
</organism>
<evidence type="ECO:0000256" key="9">
    <source>
        <dbReference type="ARBA" id="ARBA00022967"/>
    </source>
</evidence>
<evidence type="ECO:0000259" key="23">
    <source>
        <dbReference type="PROSITE" id="PS50939"/>
    </source>
</evidence>
<feature type="transmembrane region" description="Helical" evidence="22">
    <location>
        <begin position="7"/>
        <end position="30"/>
    </location>
</feature>
<keyword evidence="4" id="KW-0813">Transport</keyword>
<evidence type="ECO:0000256" key="5">
    <source>
        <dbReference type="ARBA" id="ARBA00022475"/>
    </source>
</evidence>
<evidence type="ECO:0000313" key="24">
    <source>
        <dbReference type="EMBL" id="KAG5852642.1"/>
    </source>
</evidence>
<comment type="catalytic activity">
    <reaction evidence="19">
        <text>Fe(3+)(out) + L-ascorbate(in) = monodehydro-L-ascorbate radical(in) + Fe(2+)(out) + H(+)</text>
        <dbReference type="Rhea" id="RHEA:30403"/>
        <dbReference type="ChEBI" id="CHEBI:15378"/>
        <dbReference type="ChEBI" id="CHEBI:29033"/>
        <dbReference type="ChEBI" id="CHEBI:29034"/>
        <dbReference type="ChEBI" id="CHEBI:38290"/>
        <dbReference type="ChEBI" id="CHEBI:59513"/>
        <dbReference type="EC" id="7.2.1.3"/>
    </reaction>
    <physiologicalReaction direction="left-to-right" evidence="19">
        <dbReference type="Rhea" id="RHEA:30404"/>
    </physiologicalReaction>
</comment>
<dbReference type="AlphaFoldDB" id="A0A9D3S7A9"/>
<comment type="catalytic activity">
    <reaction evidence="18">
        <text>monodehydro-L-ascorbate radical(out) + L-ascorbate(in) = monodehydro-L-ascorbate radical(in) + L-ascorbate(out)</text>
        <dbReference type="Rhea" id="RHEA:66524"/>
        <dbReference type="ChEBI" id="CHEBI:38290"/>
        <dbReference type="ChEBI" id="CHEBI:59513"/>
    </reaction>
    <physiologicalReaction direction="left-to-right" evidence="18">
        <dbReference type="Rhea" id="RHEA:66525"/>
    </physiologicalReaction>
</comment>
<evidence type="ECO:0000256" key="8">
    <source>
        <dbReference type="ARBA" id="ARBA00022723"/>
    </source>
</evidence>
<dbReference type="PANTHER" id="PTHR10106">
    <property type="entry name" value="CYTOCHROME B561-RELATED"/>
    <property type="match status" value="1"/>
</dbReference>
<comment type="subcellular location">
    <subcellularLocation>
        <location evidence="2">Apical cell membrane</location>
        <topology evidence="2">Multi-pass membrane protein</topology>
    </subcellularLocation>
</comment>
<keyword evidence="6" id="KW-0349">Heme</keyword>
<keyword evidence="5" id="KW-1003">Cell membrane</keyword>
<evidence type="ECO:0000313" key="25">
    <source>
        <dbReference type="Proteomes" id="UP001044222"/>
    </source>
</evidence>
<reference evidence="24" key="1">
    <citation type="submission" date="2021-01" db="EMBL/GenBank/DDBJ databases">
        <title>A chromosome-scale assembly of European eel, Anguilla anguilla.</title>
        <authorList>
            <person name="Henkel C."/>
            <person name="Jong-Raadsen S.A."/>
            <person name="Dufour S."/>
            <person name="Weltzien F.-A."/>
            <person name="Palstra A.P."/>
            <person name="Pelster B."/>
            <person name="Spaink H.P."/>
            <person name="Van Den Thillart G.E."/>
            <person name="Jansen H."/>
            <person name="Zahm M."/>
            <person name="Klopp C."/>
            <person name="Cedric C."/>
            <person name="Louis A."/>
            <person name="Berthelot C."/>
            <person name="Parey E."/>
            <person name="Roest Crollius H."/>
            <person name="Montfort J."/>
            <person name="Robinson-Rechavi M."/>
            <person name="Bucao C."/>
            <person name="Bouchez O."/>
            <person name="Gislard M."/>
            <person name="Lluch J."/>
            <person name="Milhes M."/>
            <person name="Lampietro C."/>
            <person name="Lopez Roques C."/>
            <person name="Donnadieu C."/>
            <person name="Braasch I."/>
            <person name="Desvignes T."/>
            <person name="Postlethwait J."/>
            <person name="Bobe J."/>
            <person name="Guiguen Y."/>
            <person name="Dirks R."/>
        </authorList>
    </citation>
    <scope>NUCLEOTIDE SEQUENCE</scope>
    <source>
        <strain evidence="24">Tag_6206</strain>
        <tissue evidence="24">Liver</tissue>
    </source>
</reference>
<keyword evidence="9" id="KW-1278">Translocase</keyword>
<evidence type="ECO:0000256" key="1">
    <source>
        <dbReference type="ARBA" id="ARBA00001970"/>
    </source>
</evidence>
<keyword evidence="10" id="KW-0249">Electron transport</keyword>
<keyword evidence="25" id="KW-1185">Reference proteome</keyword>
<feature type="transmembrane region" description="Helical" evidence="22">
    <location>
        <begin position="196"/>
        <end position="217"/>
    </location>
</feature>
<gene>
    <name evidence="24" type="ORF">ANANG_G00064690</name>
</gene>
<evidence type="ECO:0000256" key="17">
    <source>
        <dbReference type="ARBA" id="ARBA00031718"/>
    </source>
</evidence>
<protein>
    <recommendedName>
        <fullName evidence="16">Plasma membrane ascorbate-dependent reductase CYBRD1</fullName>
        <ecNumber evidence="15">7.2.1.3</ecNumber>
    </recommendedName>
    <alternativeName>
        <fullName evidence="17">Cytochrome b reductase 1</fullName>
    </alternativeName>
</protein>
<feature type="compositionally biased region" description="Basic and acidic residues" evidence="21">
    <location>
        <begin position="264"/>
        <end position="282"/>
    </location>
</feature>
<dbReference type="OMA" id="NWHPVLA"/>
<dbReference type="GO" id="GO:0140571">
    <property type="term" value="F:transmembrane ascorbate ferrireductase activity"/>
    <property type="evidence" value="ECO:0007669"/>
    <property type="project" value="UniProtKB-EC"/>
</dbReference>
<sequence>MKNYKQFLFLLVAVVSVGFVSIVFVLRWVLYFKEGLAWDGGPAEFNWHPVLIVTGFVFIQGIAILVYRLPWTWKCSKLMMKLIHAGLNILAFVFAAISVVAVFDFHNAADIPNMYSLHSWVGLAAVILYGLQIALGLCVYLVPITPGSLRAAFMPVHVYSGLLIFTSVIATALMGITEKLIFGLKNPKYKDSPPEATFVNVLGVLIMLFGALVVRIATCPSWKRPSEQLVSSQHNNKGDANRTMGGMALSTCSPTDCYDPEANCDTRKRNSKPDDPGQRSTV</sequence>
<evidence type="ECO:0000256" key="19">
    <source>
        <dbReference type="ARBA" id="ARBA00048457"/>
    </source>
</evidence>
<keyword evidence="11 22" id="KW-1133">Transmembrane helix</keyword>
<feature type="transmembrane region" description="Helical" evidence="22">
    <location>
        <begin position="82"/>
        <end position="103"/>
    </location>
</feature>
<evidence type="ECO:0000256" key="11">
    <source>
        <dbReference type="ARBA" id="ARBA00022989"/>
    </source>
</evidence>
<comment type="catalytic activity">
    <reaction evidence="20">
        <text>Cu(2+)(out) + L-ascorbate(in) = Cu(+)(out) + monodehydro-L-ascorbate radical(in) + H(+)</text>
        <dbReference type="Rhea" id="RHEA:66656"/>
        <dbReference type="ChEBI" id="CHEBI:15378"/>
        <dbReference type="ChEBI" id="CHEBI:29036"/>
        <dbReference type="ChEBI" id="CHEBI:38290"/>
        <dbReference type="ChEBI" id="CHEBI:49552"/>
        <dbReference type="ChEBI" id="CHEBI:59513"/>
    </reaction>
    <physiologicalReaction direction="left-to-right" evidence="20">
        <dbReference type="Rhea" id="RHEA:66657"/>
    </physiologicalReaction>
</comment>
<comment type="cofactor">
    <cofactor evidence="1">
        <name>heme b</name>
        <dbReference type="ChEBI" id="CHEBI:60344"/>
    </cofactor>
</comment>
<dbReference type="InterPro" id="IPR043205">
    <property type="entry name" value="CYB561/CYBRD1-like"/>
</dbReference>
<evidence type="ECO:0000256" key="6">
    <source>
        <dbReference type="ARBA" id="ARBA00022617"/>
    </source>
</evidence>
<feature type="transmembrane region" description="Helical" evidence="22">
    <location>
        <begin position="123"/>
        <end position="144"/>
    </location>
</feature>
<dbReference type="Pfam" id="PF03188">
    <property type="entry name" value="Cytochrom_B561"/>
    <property type="match status" value="1"/>
</dbReference>
<evidence type="ECO:0000256" key="22">
    <source>
        <dbReference type="SAM" id="Phobius"/>
    </source>
</evidence>
<feature type="region of interest" description="Disordered" evidence="21">
    <location>
        <begin position="260"/>
        <end position="282"/>
    </location>
</feature>
<evidence type="ECO:0000256" key="7">
    <source>
        <dbReference type="ARBA" id="ARBA00022692"/>
    </source>
</evidence>
<keyword evidence="12" id="KW-0560">Oxidoreductase</keyword>
<dbReference type="PANTHER" id="PTHR10106:SF12">
    <property type="entry name" value="PLASMA MEMBRANE ASCORBATE-DEPENDENT REDUCTASE CYBRD1"/>
    <property type="match status" value="1"/>
</dbReference>
<keyword evidence="13" id="KW-0408">Iron</keyword>
<feature type="transmembrane region" description="Helical" evidence="22">
    <location>
        <begin position="156"/>
        <end position="176"/>
    </location>
</feature>
<evidence type="ECO:0000256" key="20">
    <source>
        <dbReference type="ARBA" id="ARBA00049459"/>
    </source>
</evidence>
<evidence type="ECO:0000256" key="15">
    <source>
        <dbReference type="ARBA" id="ARBA00024225"/>
    </source>
</evidence>
<proteinExistence type="predicted"/>
<evidence type="ECO:0000256" key="3">
    <source>
        <dbReference type="ARBA" id="ARBA00011738"/>
    </source>
</evidence>
<evidence type="ECO:0000256" key="2">
    <source>
        <dbReference type="ARBA" id="ARBA00004424"/>
    </source>
</evidence>
<evidence type="ECO:0000256" key="13">
    <source>
        <dbReference type="ARBA" id="ARBA00023004"/>
    </source>
</evidence>
<dbReference type="Gene3D" id="1.20.120.1770">
    <property type="match status" value="1"/>
</dbReference>
<keyword evidence="14 22" id="KW-0472">Membrane</keyword>
<feature type="transmembrane region" description="Helical" evidence="22">
    <location>
        <begin position="50"/>
        <end position="70"/>
    </location>
</feature>
<dbReference type="FunFam" id="1.20.120.1770:FF:000001">
    <property type="entry name" value="Cytochrome b reductase 1"/>
    <property type="match status" value="1"/>
</dbReference>
<dbReference type="OrthoDB" id="907479at2759"/>
<evidence type="ECO:0000256" key="4">
    <source>
        <dbReference type="ARBA" id="ARBA00022448"/>
    </source>
</evidence>
<evidence type="ECO:0000256" key="21">
    <source>
        <dbReference type="SAM" id="MobiDB-lite"/>
    </source>
</evidence>
<comment type="subunit">
    <text evidence="3">Homodimer.</text>
</comment>
<keyword evidence="7 22" id="KW-0812">Transmembrane</keyword>
<comment type="caution">
    <text evidence="24">The sequence shown here is derived from an EMBL/GenBank/DDBJ whole genome shotgun (WGS) entry which is preliminary data.</text>
</comment>
<dbReference type="SMART" id="SM00665">
    <property type="entry name" value="B561"/>
    <property type="match status" value="1"/>
</dbReference>
<accession>A0A9D3S7A9</accession>
<dbReference type="EMBL" id="JAFIRN010000003">
    <property type="protein sequence ID" value="KAG5852642.1"/>
    <property type="molecule type" value="Genomic_DNA"/>
</dbReference>
<dbReference type="PROSITE" id="PS50939">
    <property type="entry name" value="CYTOCHROME_B561"/>
    <property type="match status" value="1"/>
</dbReference>
<evidence type="ECO:0000256" key="16">
    <source>
        <dbReference type="ARBA" id="ARBA00024244"/>
    </source>
</evidence>
<dbReference type="InterPro" id="IPR006593">
    <property type="entry name" value="Cyt_b561/ferric_Rdtase_TM"/>
</dbReference>
<evidence type="ECO:0000256" key="18">
    <source>
        <dbReference type="ARBA" id="ARBA00047447"/>
    </source>
</evidence>
<dbReference type="EC" id="7.2.1.3" evidence="15"/>
<dbReference type="GO" id="GO:0016324">
    <property type="term" value="C:apical plasma membrane"/>
    <property type="evidence" value="ECO:0007669"/>
    <property type="project" value="UniProtKB-SubCell"/>
</dbReference>